<accession>A0ACB6RCW5</accession>
<name>A0ACB6RCW5_9PLEO</name>
<comment type="caution">
    <text evidence="1">The sequence shown here is derived from an EMBL/GenBank/DDBJ whole genome shotgun (WGS) entry which is preliminary data.</text>
</comment>
<dbReference type="Proteomes" id="UP000799755">
    <property type="component" value="Unassembled WGS sequence"/>
</dbReference>
<evidence type="ECO:0000313" key="2">
    <source>
        <dbReference type="Proteomes" id="UP000799755"/>
    </source>
</evidence>
<sequence>MSANESAPNSISSNPRLEDKVSIVTGAGSGSGAGILSKFLSEGCRGLIWDHNPNPVPLSSLLAGQVQIFTADVSDPSSWPLALPTCLPTFDKFDILTNNAGVVHVANPNEDVPEEEVDRVLRVNVKPLYFSAGTVVPYWSRKGEGGVVLNLSSTSAPRPRLRLATRGLAPEVAPVLGDVDTPEGRAIALVEIPIGRICTPKILGDAACFLASDEAALLTVNFDGGRSLM</sequence>
<protein>
    <submittedName>
        <fullName evidence="1">NAD(P)-binding protein</fullName>
    </submittedName>
</protein>
<organism evidence="1 2">
    <name type="scientific">Lindgomyces ingoldianus</name>
    <dbReference type="NCBI Taxonomy" id="673940"/>
    <lineage>
        <taxon>Eukaryota</taxon>
        <taxon>Fungi</taxon>
        <taxon>Dikarya</taxon>
        <taxon>Ascomycota</taxon>
        <taxon>Pezizomycotina</taxon>
        <taxon>Dothideomycetes</taxon>
        <taxon>Pleosporomycetidae</taxon>
        <taxon>Pleosporales</taxon>
        <taxon>Lindgomycetaceae</taxon>
        <taxon>Lindgomyces</taxon>
    </lineage>
</organism>
<keyword evidence="2" id="KW-1185">Reference proteome</keyword>
<gene>
    <name evidence="1" type="ORF">BDR25DRAFT_321451</name>
</gene>
<evidence type="ECO:0000313" key="1">
    <source>
        <dbReference type="EMBL" id="KAF2476895.1"/>
    </source>
</evidence>
<proteinExistence type="predicted"/>
<reference evidence="1" key="1">
    <citation type="journal article" date="2020" name="Stud. Mycol.">
        <title>101 Dothideomycetes genomes: a test case for predicting lifestyles and emergence of pathogens.</title>
        <authorList>
            <person name="Haridas S."/>
            <person name="Albert R."/>
            <person name="Binder M."/>
            <person name="Bloem J."/>
            <person name="Labutti K."/>
            <person name="Salamov A."/>
            <person name="Andreopoulos B."/>
            <person name="Baker S."/>
            <person name="Barry K."/>
            <person name="Bills G."/>
            <person name="Bluhm B."/>
            <person name="Cannon C."/>
            <person name="Castanera R."/>
            <person name="Culley D."/>
            <person name="Daum C."/>
            <person name="Ezra D."/>
            <person name="Gonzalez J."/>
            <person name="Henrissat B."/>
            <person name="Kuo A."/>
            <person name="Liang C."/>
            <person name="Lipzen A."/>
            <person name="Lutzoni F."/>
            <person name="Magnuson J."/>
            <person name="Mondo S."/>
            <person name="Nolan M."/>
            <person name="Ohm R."/>
            <person name="Pangilinan J."/>
            <person name="Park H.-J."/>
            <person name="Ramirez L."/>
            <person name="Alfaro M."/>
            <person name="Sun H."/>
            <person name="Tritt A."/>
            <person name="Yoshinaga Y."/>
            <person name="Zwiers L.-H."/>
            <person name="Turgeon B."/>
            <person name="Goodwin S."/>
            <person name="Spatafora J."/>
            <person name="Crous P."/>
            <person name="Grigoriev I."/>
        </authorList>
    </citation>
    <scope>NUCLEOTIDE SEQUENCE</scope>
    <source>
        <strain evidence="1">ATCC 200398</strain>
    </source>
</reference>
<dbReference type="EMBL" id="MU003493">
    <property type="protein sequence ID" value="KAF2476895.1"/>
    <property type="molecule type" value="Genomic_DNA"/>
</dbReference>